<sequence>MFFVLLQRSQNKVIDRLLWSKLHNCHMPTQQHILLVLRLPLHILSYTEFCCYVELRFRSVCCFSSRDACSIFDFVRNFQAIDSLNRNGTVLNNSSFVSYQFSRCPVHVQSRNCFSEAIDELCIASAGRCVCRRIRTTTSYKLH</sequence>
<evidence type="ECO:0000313" key="2">
    <source>
        <dbReference type="Proteomes" id="UP001642409"/>
    </source>
</evidence>
<keyword evidence="2" id="KW-1185">Reference proteome</keyword>
<reference evidence="1 2" key="1">
    <citation type="submission" date="2024-07" db="EMBL/GenBank/DDBJ databases">
        <authorList>
            <person name="Akdeniz Z."/>
        </authorList>
    </citation>
    <scope>NUCLEOTIDE SEQUENCE [LARGE SCALE GENOMIC DNA]</scope>
</reference>
<evidence type="ECO:0000313" key="1">
    <source>
        <dbReference type="EMBL" id="CAL6033512.1"/>
    </source>
</evidence>
<organism evidence="1 2">
    <name type="scientific">Hexamita inflata</name>
    <dbReference type="NCBI Taxonomy" id="28002"/>
    <lineage>
        <taxon>Eukaryota</taxon>
        <taxon>Metamonada</taxon>
        <taxon>Diplomonadida</taxon>
        <taxon>Hexamitidae</taxon>
        <taxon>Hexamitinae</taxon>
        <taxon>Hexamita</taxon>
    </lineage>
</organism>
<dbReference type="Proteomes" id="UP001642409">
    <property type="component" value="Unassembled WGS sequence"/>
</dbReference>
<comment type="caution">
    <text evidence="1">The sequence shown here is derived from an EMBL/GenBank/DDBJ whole genome shotgun (WGS) entry which is preliminary data.</text>
</comment>
<name>A0ABP1JAJ8_9EUKA</name>
<protein>
    <submittedName>
        <fullName evidence="1">Hypothetical_protein</fullName>
    </submittedName>
</protein>
<dbReference type="EMBL" id="CAXDID020000125">
    <property type="protein sequence ID" value="CAL6033512.1"/>
    <property type="molecule type" value="Genomic_DNA"/>
</dbReference>
<accession>A0ABP1JAJ8</accession>
<gene>
    <name evidence="1" type="ORF">HINF_LOCUS35006</name>
</gene>
<proteinExistence type="predicted"/>